<dbReference type="InterPro" id="IPR004476">
    <property type="entry name" value="RNase_II/RNase_R"/>
</dbReference>
<dbReference type="RefSeq" id="WP_186836093.1">
    <property type="nucleotide sequence ID" value="NZ_JACOPD010000002.1"/>
</dbReference>
<evidence type="ECO:0000313" key="10">
    <source>
        <dbReference type="EMBL" id="MBC5679869.1"/>
    </source>
</evidence>
<keyword evidence="3 8" id="KW-0963">Cytoplasm</keyword>
<comment type="similarity">
    <text evidence="8">Belongs to the RNR ribonuclease family. RNase R subfamily.</text>
</comment>
<keyword evidence="4 8" id="KW-0540">Nuclease</keyword>
<dbReference type="Proteomes" id="UP000628463">
    <property type="component" value="Unassembled WGS sequence"/>
</dbReference>
<name>A0ABR7FXF6_9FIRM</name>
<protein>
    <recommendedName>
        <fullName evidence="8">Ribonuclease R</fullName>
        <shortName evidence="8">RNase R</shortName>
        <ecNumber evidence="8">3.1.13.1</ecNumber>
    </recommendedName>
</protein>
<reference evidence="10 11" key="1">
    <citation type="submission" date="2020-08" db="EMBL/GenBank/DDBJ databases">
        <title>Genome public.</title>
        <authorList>
            <person name="Liu C."/>
            <person name="Sun Q."/>
        </authorList>
    </citation>
    <scope>NUCLEOTIDE SEQUENCE [LARGE SCALE GENOMIC DNA]</scope>
    <source>
        <strain evidence="10 11">NSJ-43</strain>
    </source>
</reference>
<keyword evidence="5 8" id="KW-0378">Hydrolase</keyword>
<dbReference type="NCBIfam" id="TIGR02063">
    <property type="entry name" value="RNase_R"/>
    <property type="match status" value="1"/>
</dbReference>
<organism evidence="10 11">
    <name type="scientific">Lachnospira hominis</name>
    <name type="common">ex Liu et al. 2021</name>
    <dbReference type="NCBI Taxonomy" id="2763051"/>
    <lineage>
        <taxon>Bacteria</taxon>
        <taxon>Bacillati</taxon>
        <taxon>Bacillota</taxon>
        <taxon>Clostridia</taxon>
        <taxon>Lachnospirales</taxon>
        <taxon>Lachnospiraceae</taxon>
        <taxon>Lachnospira</taxon>
    </lineage>
</organism>
<evidence type="ECO:0000256" key="4">
    <source>
        <dbReference type="ARBA" id="ARBA00022722"/>
    </source>
</evidence>
<dbReference type="InterPro" id="IPR013223">
    <property type="entry name" value="RNase_B_OB_dom"/>
</dbReference>
<gene>
    <name evidence="8 10" type="primary">rnr</name>
    <name evidence="10" type="ORF">H8S01_02700</name>
</gene>
<dbReference type="CDD" id="cd04471">
    <property type="entry name" value="S1_RNase_R"/>
    <property type="match status" value="1"/>
</dbReference>
<dbReference type="PANTHER" id="PTHR23355:SF9">
    <property type="entry name" value="DIS3-LIKE EXONUCLEASE 2"/>
    <property type="match status" value="1"/>
</dbReference>
<comment type="subcellular location">
    <subcellularLocation>
        <location evidence="2 8">Cytoplasm</location>
    </subcellularLocation>
</comment>
<accession>A0ABR7FXF6</accession>
<evidence type="ECO:0000256" key="6">
    <source>
        <dbReference type="ARBA" id="ARBA00022839"/>
    </source>
</evidence>
<dbReference type="EC" id="3.1.13.1" evidence="8"/>
<dbReference type="HAMAP" id="MF_01895">
    <property type="entry name" value="RNase_R"/>
    <property type="match status" value="1"/>
</dbReference>
<dbReference type="Pfam" id="PF00575">
    <property type="entry name" value="S1"/>
    <property type="match status" value="1"/>
</dbReference>
<dbReference type="InterPro" id="IPR012340">
    <property type="entry name" value="NA-bd_OB-fold"/>
</dbReference>
<dbReference type="SMART" id="SM00955">
    <property type="entry name" value="RNB"/>
    <property type="match status" value="1"/>
</dbReference>
<comment type="catalytic activity">
    <reaction evidence="1 8">
        <text>Exonucleolytic cleavage in the 3'- to 5'-direction to yield nucleoside 5'-phosphates.</text>
        <dbReference type="EC" id="3.1.13.1"/>
    </reaction>
</comment>
<evidence type="ECO:0000313" key="11">
    <source>
        <dbReference type="Proteomes" id="UP000628463"/>
    </source>
</evidence>
<comment type="function">
    <text evidence="8">3'-5' exoribonuclease that releases 5'-nucleoside monophosphates and is involved in maturation of structured RNAs.</text>
</comment>
<dbReference type="Gene3D" id="2.40.50.140">
    <property type="entry name" value="Nucleic acid-binding proteins"/>
    <property type="match status" value="3"/>
</dbReference>
<keyword evidence="11" id="KW-1185">Reference proteome</keyword>
<keyword evidence="7 8" id="KW-0694">RNA-binding</keyword>
<evidence type="ECO:0000256" key="2">
    <source>
        <dbReference type="ARBA" id="ARBA00004496"/>
    </source>
</evidence>
<dbReference type="Pfam" id="PF00773">
    <property type="entry name" value="RNB"/>
    <property type="match status" value="1"/>
</dbReference>
<proteinExistence type="inferred from homology"/>
<dbReference type="NCBIfam" id="TIGR00358">
    <property type="entry name" value="3_prime_RNase"/>
    <property type="match status" value="1"/>
</dbReference>
<evidence type="ECO:0000256" key="5">
    <source>
        <dbReference type="ARBA" id="ARBA00022801"/>
    </source>
</evidence>
<evidence type="ECO:0000256" key="7">
    <source>
        <dbReference type="ARBA" id="ARBA00022884"/>
    </source>
</evidence>
<dbReference type="Pfam" id="PF17876">
    <property type="entry name" value="CSD2"/>
    <property type="match status" value="1"/>
</dbReference>
<evidence type="ECO:0000259" key="9">
    <source>
        <dbReference type="PROSITE" id="PS50126"/>
    </source>
</evidence>
<comment type="caution">
    <text evidence="10">The sequence shown here is derived from an EMBL/GenBank/DDBJ whole genome shotgun (WGS) entry which is preliminary data.</text>
</comment>
<dbReference type="SUPFAM" id="SSF50249">
    <property type="entry name" value="Nucleic acid-binding proteins"/>
    <property type="match status" value="4"/>
</dbReference>
<evidence type="ECO:0000256" key="3">
    <source>
        <dbReference type="ARBA" id="ARBA00022490"/>
    </source>
</evidence>
<dbReference type="InterPro" id="IPR040476">
    <property type="entry name" value="CSD2"/>
</dbReference>
<dbReference type="EMBL" id="JACOPD010000002">
    <property type="protein sequence ID" value="MBC5679869.1"/>
    <property type="molecule type" value="Genomic_DNA"/>
</dbReference>
<dbReference type="InterPro" id="IPR003029">
    <property type="entry name" value="S1_domain"/>
</dbReference>
<dbReference type="SMART" id="SM00357">
    <property type="entry name" value="CSP"/>
    <property type="match status" value="2"/>
</dbReference>
<dbReference type="InterPro" id="IPR001900">
    <property type="entry name" value="RNase_II/R"/>
</dbReference>
<dbReference type="PANTHER" id="PTHR23355">
    <property type="entry name" value="RIBONUCLEASE"/>
    <property type="match status" value="1"/>
</dbReference>
<dbReference type="InterPro" id="IPR011805">
    <property type="entry name" value="RNase_R"/>
</dbReference>
<dbReference type="SMART" id="SM00316">
    <property type="entry name" value="S1"/>
    <property type="match status" value="1"/>
</dbReference>
<evidence type="ECO:0000256" key="8">
    <source>
        <dbReference type="HAMAP-Rule" id="MF_01895"/>
    </source>
</evidence>
<evidence type="ECO:0000256" key="1">
    <source>
        <dbReference type="ARBA" id="ARBA00001849"/>
    </source>
</evidence>
<feature type="domain" description="S1 motif" evidence="9">
    <location>
        <begin position="634"/>
        <end position="714"/>
    </location>
</feature>
<dbReference type="PROSITE" id="PS50126">
    <property type="entry name" value="S1"/>
    <property type="match status" value="1"/>
</dbReference>
<sequence>MGHKSKRTYDKVFEDRKNMLEDLILHNDLYVPMKTKELAILMQVPKEDRHELQAVLDSLVAEGRIGVSKKGKYSKPENTAIIGIYQKTSRGFGFVVVEGREDDIFIKESDDGGAFHMDKVMVAITAEKHGDKRCEGKIIKILEHQIKEVVGTYQKSKTFGFVVPDNKKICYDIFVPQEKSMGAVTGHKVVVELTSYGTLKKNPEGRVKEIIGHINDPGTDIMSIIKAYDLPMEFPESVMKSLNDIPDELSTKDYAGRVDLRDLQTVTIDGEDAKDLDDAITVSEENGIYRLGVHIADVSNYVKEYSPLDKEAYKRGTSVYLVDRVIPMLPHKLSNGICSLNQGCDRLALSCLMDIDEKGNVISHKICESVINVDRRMTYTNVKKILENEDEEILNEYKDFADMFRLMEKLALILRQRRFKRGSIDFDFPETKITLNDKGEPVEIKPYDRNTATRIIEDFMLIANETVAEDYFWQEIPFLYRSHENPDPEKIRRLGTFINNFGYSIKIGDEIHPKELQKLLGKIEGSDEENLIARLTLRSMKRASYTTECVGHFGLAAKYYCHFTSPIRRYPDLQIHRIIKENLHGGMSDKRSEHFAAILPEVAKQTSATERRADDAERDTDKLKMVQYMEKHIGETFEGVVSGMTAWGIYVELPNTIEGMISVASLRDGYYIYDENHYEMVNETTGRTFKLGQRLNVKVINCDKILRTIDFELAE</sequence>
<dbReference type="InterPro" id="IPR050180">
    <property type="entry name" value="RNR_Ribonuclease"/>
</dbReference>
<keyword evidence="6 8" id="KW-0269">Exonuclease</keyword>
<dbReference type="InterPro" id="IPR011129">
    <property type="entry name" value="CSD"/>
</dbReference>
<dbReference type="Pfam" id="PF08206">
    <property type="entry name" value="OB_RNB"/>
    <property type="match status" value="1"/>
</dbReference>